<evidence type="ECO:0000256" key="4">
    <source>
        <dbReference type="ARBA" id="ARBA00022842"/>
    </source>
</evidence>
<comment type="caution">
    <text evidence="8">Lacks conserved residue(s) required for the propagation of feature annotation.</text>
</comment>
<dbReference type="GO" id="GO:0051539">
    <property type="term" value="F:4 iron, 4 sulfur cluster binding"/>
    <property type="evidence" value="ECO:0007669"/>
    <property type="project" value="UniProtKB-UniRule"/>
</dbReference>
<dbReference type="GO" id="GO:0000287">
    <property type="term" value="F:magnesium ion binding"/>
    <property type="evidence" value="ECO:0007669"/>
    <property type="project" value="UniProtKB-UniRule"/>
</dbReference>
<feature type="domain" description="Radical SAM core" evidence="9">
    <location>
        <begin position="24"/>
        <end position="226"/>
    </location>
</feature>
<comment type="pathway">
    <text evidence="8">Purine metabolism; 7-cyano-7-deazaguanine biosynthesis.</text>
</comment>
<dbReference type="PANTHER" id="PTHR42836:SF1">
    <property type="entry name" value="7-CARBOXY-7-DEAZAGUANINE SYNTHASE"/>
    <property type="match status" value="1"/>
</dbReference>
<keyword evidence="7 8" id="KW-0456">Lyase</keyword>
<feature type="binding site" evidence="8">
    <location>
        <position position="44"/>
    </location>
    <ligand>
        <name>[4Fe-4S] cluster</name>
        <dbReference type="ChEBI" id="CHEBI:49883"/>
        <note>4Fe-4S-S-AdoMet</note>
    </ligand>
</feature>
<dbReference type="InterPro" id="IPR013785">
    <property type="entry name" value="Aldolase_TIM"/>
</dbReference>
<dbReference type="InterPro" id="IPR058240">
    <property type="entry name" value="rSAM_sf"/>
</dbReference>
<dbReference type="HAMAP" id="MF_00917">
    <property type="entry name" value="QueE"/>
    <property type="match status" value="1"/>
</dbReference>
<dbReference type="EC" id="4.3.99.3" evidence="8"/>
<dbReference type="UniPathway" id="UPA00391"/>
<feature type="binding site" evidence="8">
    <location>
        <position position="41"/>
    </location>
    <ligand>
        <name>[4Fe-4S] cluster</name>
        <dbReference type="ChEBI" id="CHEBI:49883"/>
        <note>4Fe-4S-S-AdoMet</note>
    </ligand>
</feature>
<dbReference type="InterPro" id="IPR007197">
    <property type="entry name" value="rSAM"/>
</dbReference>
<feature type="binding site" evidence="8">
    <location>
        <position position="79"/>
    </location>
    <ligand>
        <name>substrate</name>
    </ligand>
</feature>
<evidence type="ECO:0000313" key="10">
    <source>
        <dbReference type="EMBL" id="ERJ88796.1"/>
    </source>
</evidence>
<dbReference type="Gene3D" id="3.20.20.70">
    <property type="entry name" value="Aldolase class I"/>
    <property type="match status" value="1"/>
</dbReference>
<evidence type="ECO:0000256" key="7">
    <source>
        <dbReference type="ARBA" id="ARBA00023239"/>
    </source>
</evidence>
<comment type="function">
    <text evidence="8">Catalyzes the complex heterocyclic radical-mediated conversion of 6-carboxy-5,6,7,8-tetrahydropterin (CPH4) to 7-carboxy-7-deazaguanine (CDG), a step common to the biosynthetic pathways of all 7-deazapurine-containing compounds.</text>
</comment>
<dbReference type="SUPFAM" id="SSF102114">
    <property type="entry name" value="Radical SAM enzymes"/>
    <property type="match status" value="1"/>
</dbReference>
<keyword evidence="4 8" id="KW-0460">Magnesium</keyword>
<protein>
    <recommendedName>
        <fullName evidence="8">7-carboxy-7-deazaguanine synthase</fullName>
        <shortName evidence="8">CDG synthase</shortName>
        <ecNumber evidence="8">4.3.99.3</ecNumber>
    </recommendedName>
    <alternativeName>
        <fullName evidence="8">Queuosine biosynthesis protein QueE</fullName>
    </alternativeName>
</protein>
<feature type="binding site" evidence="8">
    <location>
        <begin position="18"/>
        <end position="20"/>
    </location>
    <ligand>
        <name>substrate</name>
    </ligand>
</feature>
<evidence type="ECO:0000256" key="5">
    <source>
        <dbReference type="ARBA" id="ARBA00023004"/>
    </source>
</evidence>
<dbReference type="SFLD" id="SFLDS00029">
    <property type="entry name" value="Radical_SAM"/>
    <property type="match status" value="1"/>
</dbReference>
<organism evidence="10 11">
    <name type="scientific">Ruminococcus callidus ATCC 27760</name>
    <dbReference type="NCBI Taxonomy" id="411473"/>
    <lineage>
        <taxon>Bacteria</taxon>
        <taxon>Bacillati</taxon>
        <taxon>Bacillota</taxon>
        <taxon>Clostridia</taxon>
        <taxon>Eubacteriales</taxon>
        <taxon>Oscillospiraceae</taxon>
        <taxon>Ruminococcus</taxon>
    </lineage>
</organism>
<evidence type="ECO:0000256" key="3">
    <source>
        <dbReference type="ARBA" id="ARBA00022723"/>
    </source>
</evidence>
<feature type="binding site" evidence="8">
    <location>
        <position position="81"/>
    </location>
    <ligand>
        <name>S-adenosyl-L-methionine</name>
        <dbReference type="ChEBI" id="CHEBI:59789"/>
    </ligand>
</feature>
<keyword evidence="1 8" id="KW-0004">4Fe-4S</keyword>
<comment type="subunit">
    <text evidence="8">Homodimer.</text>
</comment>
<evidence type="ECO:0000256" key="2">
    <source>
        <dbReference type="ARBA" id="ARBA00022691"/>
    </source>
</evidence>
<comment type="cofactor">
    <cofactor evidence="8">
        <name>[4Fe-4S] cluster</name>
        <dbReference type="ChEBI" id="CHEBI:49883"/>
    </cofactor>
    <text evidence="8">Binds 1 [4Fe-4S] cluster. The cluster is coordinated with 3 cysteines and an exchangeable S-adenosyl-L-methionine.</text>
</comment>
<dbReference type="PATRIC" id="fig|411473.3.peg.2569"/>
<keyword evidence="8" id="KW-0671">Queuosine biosynthesis</keyword>
<keyword evidence="2 8" id="KW-0949">S-adenosyl-L-methionine</keyword>
<evidence type="ECO:0000313" key="11">
    <source>
        <dbReference type="Proteomes" id="UP000016662"/>
    </source>
</evidence>
<keyword evidence="3 8" id="KW-0479">Metal-binding</keyword>
<keyword evidence="11" id="KW-1185">Reference proteome</keyword>
<feature type="binding site" evidence="8">
    <location>
        <begin position="43"/>
        <end position="45"/>
    </location>
    <ligand>
        <name>S-adenosyl-L-methionine</name>
        <dbReference type="ChEBI" id="CHEBI:59789"/>
    </ligand>
</feature>
<dbReference type="STRING" id="411473.RUMCAL_03060"/>
<dbReference type="GO" id="GO:1904047">
    <property type="term" value="F:S-adenosyl-L-methionine binding"/>
    <property type="evidence" value="ECO:0007669"/>
    <property type="project" value="UniProtKB-UniRule"/>
</dbReference>
<keyword evidence="5 8" id="KW-0408">Iron</keyword>
<dbReference type="AlphaFoldDB" id="U2JR98"/>
<dbReference type="CDD" id="cd01335">
    <property type="entry name" value="Radical_SAM"/>
    <property type="match status" value="1"/>
</dbReference>
<dbReference type="Proteomes" id="UP000016662">
    <property type="component" value="Unassembled WGS sequence"/>
</dbReference>
<comment type="similarity">
    <text evidence="8">Belongs to the radical SAM superfamily. 7-carboxy-7-deazaguanine synthase family.</text>
</comment>
<comment type="catalytic activity">
    <reaction evidence="8">
        <text>6-carboxy-5,6,7,8-tetrahydropterin + H(+) = 7-carboxy-7-carbaguanine + NH4(+)</text>
        <dbReference type="Rhea" id="RHEA:27974"/>
        <dbReference type="ChEBI" id="CHEBI:15378"/>
        <dbReference type="ChEBI" id="CHEBI:28938"/>
        <dbReference type="ChEBI" id="CHEBI:61032"/>
        <dbReference type="ChEBI" id="CHEBI:61036"/>
        <dbReference type="EC" id="4.3.99.3"/>
    </reaction>
</comment>
<comment type="cofactor">
    <cofactor evidence="8">
        <name>Mg(2+)</name>
        <dbReference type="ChEBI" id="CHEBI:18420"/>
    </cofactor>
</comment>
<evidence type="ECO:0000256" key="6">
    <source>
        <dbReference type="ARBA" id="ARBA00023014"/>
    </source>
</evidence>
<accession>U2JR98</accession>
<comment type="caution">
    <text evidence="10">The sequence shown here is derived from an EMBL/GenBank/DDBJ whole genome shotgun (WGS) entry which is preliminary data.</text>
</comment>
<reference evidence="10 11" key="1">
    <citation type="submission" date="2013-07" db="EMBL/GenBank/DDBJ databases">
        <authorList>
            <person name="Weinstock G."/>
            <person name="Sodergren E."/>
            <person name="Wylie T."/>
            <person name="Fulton L."/>
            <person name="Fulton R."/>
            <person name="Fronick C."/>
            <person name="O'Laughlin M."/>
            <person name="Godfrey J."/>
            <person name="Miner T."/>
            <person name="Herter B."/>
            <person name="Appelbaum E."/>
            <person name="Cordes M."/>
            <person name="Lek S."/>
            <person name="Wollam A."/>
            <person name="Pepin K.H."/>
            <person name="Palsikar V.B."/>
            <person name="Mitreva M."/>
            <person name="Wilson R.K."/>
        </authorList>
    </citation>
    <scope>NUCLEOTIDE SEQUENCE [LARGE SCALE GENOMIC DNA]</scope>
    <source>
        <strain evidence="10 11">ATCC 27760</strain>
    </source>
</reference>
<gene>
    <name evidence="8" type="primary">queE</name>
    <name evidence="10" type="ORF">RUMCAL_03060</name>
</gene>
<comment type="cofactor">
    <cofactor evidence="8">
        <name>S-adenosyl-L-methionine</name>
        <dbReference type="ChEBI" id="CHEBI:59789"/>
    </cofactor>
    <text evidence="8">Binds 1 S-adenosyl-L-methionine per subunit.</text>
</comment>
<dbReference type="PANTHER" id="PTHR42836">
    <property type="entry name" value="7-CARBOXY-7-DEAZAGUANINE SYNTHASE"/>
    <property type="match status" value="1"/>
</dbReference>
<dbReference type="PROSITE" id="PS51918">
    <property type="entry name" value="RADICAL_SAM"/>
    <property type="match status" value="1"/>
</dbReference>
<evidence type="ECO:0000259" key="9">
    <source>
        <dbReference type="PROSITE" id="PS51918"/>
    </source>
</evidence>
<dbReference type="InterPro" id="IPR024924">
    <property type="entry name" value="7-CO-7-deazaguanine_synth-like"/>
</dbReference>
<dbReference type="NCBIfam" id="TIGR03963">
    <property type="entry name" value="rSAM_QueE_Clost"/>
    <property type="match status" value="1"/>
</dbReference>
<dbReference type="GO" id="GO:0008616">
    <property type="term" value="P:tRNA queuosine(34) biosynthetic process"/>
    <property type="evidence" value="ECO:0007669"/>
    <property type="project" value="UniProtKB-UniRule"/>
</dbReference>
<dbReference type="GO" id="GO:0016840">
    <property type="term" value="F:carbon-nitrogen lyase activity"/>
    <property type="evidence" value="ECO:0007669"/>
    <property type="project" value="UniProtKB-UniRule"/>
</dbReference>
<feature type="binding site" evidence="8">
    <location>
        <position position="37"/>
    </location>
    <ligand>
        <name>[4Fe-4S] cluster</name>
        <dbReference type="ChEBI" id="CHEBI:49883"/>
        <note>4Fe-4S-S-AdoMet</note>
    </ligand>
</feature>
<dbReference type="EMBL" id="AWVF01000400">
    <property type="protein sequence ID" value="ERJ88796.1"/>
    <property type="molecule type" value="Genomic_DNA"/>
</dbReference>
<feature type="binding site" evidence="8">
    <location>
        <position position="33"/>
    </location>
    <ligand>
        <name>substrate</name>
    </ligand>
</feature>
<keyword evidence="6 8" id="KW-0411">Iron-sulfur</keyword>
<dbReference type="InterPro" id="IPR023868">
    <property type="entry name" value="7-CO-7-deazaGua_synth_put_Clo"/>
</dbReference>
<dbReference type="Pfam" id="PF04055">
    <property type="entry name" value="Radical_SAM"/>
    <property type="match status" value="1"/>
</dbReference>
<feature type="binding site" evidence="8">
    <location>
        <position position="46"/>
    </location>
    <ligand>
        <name>Mg(2+)</name>
        <dbReference type="ChEBI" id="CHEBI:18420"/>
    </ligand>
</feature>
<dbReference type="HOGENOM" id="CLU_066739_2_0_9"/>
<dbReference type="PIRSF" id="PIRSF000370">
    <property type="entry name" value="QueE"/>
    <property type="match status" value="1"/>
</dbReference>
<proteinExistence type="inferred from homology"/>
<sequence>MRCENMNRLAVVEKFVSINGEGTHAGELAVFLRFRGCNLNCGFCDTKWANAADAPATEESAEELVEYVRQTGVQNVTLTGGEPLLQPHIGELITALGALGYRVEIETNGSVALEPFAALAFRPCFTMDYKLPDSGMESAMKPENFDLLRSQDAVKFVVGSRSDLNRALEVIRQYALTAKCTVFFSPVFGAIEPVEIVEFLEEHKLNRVRLQLQLHKLIWDPQKRGV</sequence>
<dbReference type="eggNOG" id="COG0602">
    <property type="taxonomic scope" value="Bacteria"/>
</dbReference>
<evidence type="ECO:0000256" key="1">
    <source>
        <dbReference type="ARBA" id="ARBA00022485"/>
    </source>
</evidence>
<evidence type="ECO:0000256" key="8">
    <source>
        <dbReference type="HAMAP-Rule" id="MF_00917"/>
    </source>
</evidence>
<name>U2JR98_9FIRM</name>